<dbReference type="InterPro" id="IPR006448">
    <property type="entry name" value="Phage_term_ssu_P27"/>
</dbReference>
<proteinExistence type="predicted"/>
<dbReference type="OrthoDB" id="1701795at2"/>
<evidence type="ECO:0000313" key="1">
    <source>
        <dbReference type="EMBL" id="OYD57879.1"/>
    </source>
</evidence>
<protein>
    <submittedName>
        <fullName evidence="1">Terminase</fullName>
    </submittedName>
</protein>
<dbReference type="NCBIfam" id="TIGR01558">
    <property type="entry name" value="sm_term_P27"/>
    <property type="match status" value="1"/>
</dbReference>
<dbReference type="RefSeq" id="WP_094251912.1">
    <property type="nucleotide sequence ID" value="NZ_JBHLXL010000001.1"/>
</dbReference>
<dbReference type="Proteomes" id="UP000215059">
    <property type="component" value="Unassembled WGS sequence"/>
</dbReference>
<dbReference type="EMBL" id="NOII01000002">
    <property type="protein sequence ID" value="OYD57879.1"/>
    <property type="molecule type" value="Genomic_DNA"/>
</dbReference>
<keyword evidence="2" id="KW-1185">Reference proteome</keyword>
<dbReference type="AlphaFoldDB" id="A0A235F9N5"/>
<accession>A0A235F9N5</accession>
<comment type="caution">
    <text evidence="1">The sequence shown here is derived from an EMBL/GenBank/DDBJ whole genome shotgun (WGS) entry which is preliminary data.</text>
</comment>
<gene>
    <name evidence="1" type="ORF">CGZ90_08230</name>
</gene>
<name>A0A235F9N5_9BACL</name>
<sequence length="129" mass="14590">MLNEKELKKKYKPPVKLDKIGKKEWFRVWAVLEKENKAEVNDPFVVELIAHSYQVYTQLDKLASEDGFIVEYTNKAGATNPTKHPAISELPKYAAVMMKGLSELGLTGASRKKLQEQMGKGPDDGFDDF</sequence>
<dbReference type="Pfam" id="PF05119">
    <property type="entry name" value="Terminase_4"/>
    <property type="match status" value="1"/>
</dbReference>
<organism evidence="1 2">
    <name type="scientific">Fictibacillus aquaticus</name>
    <dbReference type="NCBI Taxonomy" id="2021314"/>
    <lineage>
        <taxon>Bacteria</taxon>
        <taxon>Bacillati</taxon>
        <taxon>Bacillota</taxon>
        <taxon>Bacilli</taxon>
        <taxon>Bacillales</taxon>
        <taxon>Fictibacillaceae</taxon>
        <taxon>Fictibacillus</taxon>
    </lineage>
</organism>
<reference evidence="1 2" key="1">
    <citation type="submission" date="2017-07" db="EMBL/GenBank/DDBJ databases">
        <title>Fictibacillus sp. nov. GDSW-R2A3 Genome sequencing and assembly.</title>
        <authorList>
            <person name="Mayilraj S."/>
        </authorList>
    </citation>
    <scope>NUCLEOTIDE SEQUENCE [LARGE SCALE GENOMIC DNA]</scope>
    <source>
        <strain evidence="1 2">GDSW-R2A3</strain>
    </source>
</reference>
<evidence type="ECO:0000313" key="2">
    <source>
        <dbReference type="Proteomes" id="UP000215059"/>
    </source>
</evidence>